<dbReference type="AlphaFoldDB" id="A0A2S4ZYB6"/>
<dbReference type="OrthoDB" id="925187at2"/>
<dbReference type="RefSeq" id="WP_103790451.1">
    <property type="nucleotide sequence ID" value="NZ_PQVF01000015.1"/>
</dbReference>
<sequence>MKLHKTTIVTLILFLLSPVLLKAQVTVYKDSVRNVFLTGYIQAQYEKADSAGIPSFEGGDFPPNVDSRFMLRRTRFAVGYTEKFVSANLEIDYVQNNVRMANAYVQLNEQTFKAFSMGIGLATVPFGLETVYSSFNLESAERSRMIQTLFPDEKDCGAQLVFNPRNSKNWNFLTASLAIINGAGRNFVDYDSKKNFVGSLQLNLASKLKLNSLPVLAAGASYYSGRSRSNTNVMLSNGYNNGVKGFELNTNPNNVGAYADRIYTGFNAQAGLSSKIGLSRINFEYIWGKQPGVASSPTINGPQASRSFNTQPSTNIYNREFNGYFVTFNQTVGKTPLNLMVKYDWYDPNTFLSGKEIGAANSNSTSGDIAYSTWSFGAYLNMLKGNARLAAYYDIVKNEDTSVPEYANDIKDDVLTVRLQFRF</sequence>
<name>A0A2S4ZYB6_9SPHI</name>
<dbReference type="Proteomes" id="UP000236893">
    <property type="component" value="Unassembled WGS sequence"/>
</dbReference>
<gene>
    <name evidence="1" type="ORF">C3K47_17430</name>
</gene>
<dbReference type="EMBL" id="PQVF01000015">
    <property type="protein sequence ID" value="POY35039.1"/>
    <property type="molecule type" value="Genomic_DNA"/>
</dbReference>
<organism evidence="1 2">
    <name type="scientific">Solitalea longa</name>
    <dbReference type="NCBI Taxonomy" id="2079460"/>
    <lineage>
        <taxon>Bacteria</taxon>
        <taxon>Pseudomonadati</taxon>
        <taxon>Bacteroidota</taxon>
        <taxon>Sphingobacteriia</taxon>
        <taxon>Sphingobacteriales</taxon>
        <taxon>Sphingobacteriaceae</taxon>
        <taxon>Solitalea</taxon>
    </lineage>
</organism>
<proteinExistence type="predicted"/>
<dbReference type="InterPro" id="IPR023614">
    <property type="entry name" value="Porin_dom_sf"/>
</dbReference>
<dbReference type="SUPFAM" id="SSF56935">
    <property type="entry name" value="Porins"/>
    <property type="match status" value="1"/>
</dbReference>
<protein>
    <submittedName>
        <fullName evidence="1">Porin</fullName>
    </submittedName>
</protein>
<evidence type="ECO:0000313" key="2">
    <source>
        <dbReference type="Proteomes" id="UP000236893"/>
    </source>
</evidence>
<accession>A0A2S4ZYB6</accession>
<evidence type="ECO:0000313" key="1">
    <source>
        <dbReference type="EMBL" id="POY35039.1"/>
    </source>
</evidence>
<dbReference type="Gene3D" id="2.40.160.10">
    <property type="entry name" value="Porin"/>
    <property type="match status" value="1"/>
</dbReference>
<reference evidence="1 2" key="1">
    <citation type="submission" date="2018-01" db="EMBL/GenBank/DDBJ databases">
        <authorList>
            <person name="Gaut B.S."/>
            <person name="Morton B.R."/>
            <person name="Clegg M.T."/>
            <person name="Duvall M.R."/>
        </authorList>
    </citation>
    <scope>NUCLEOTIDE SEQUENCE [LARGE SCALE GENOMIC DNA]</scope>
    <source>
        <strain evidence="1 2">HR-AV</strain>
    </source>
</reference>
<keyword evidence="2" id="KW-1185">Reference proteome</keyword>
<comment type="caution">
    <text evidence="1">The sequence shown here is derived from an EMBL/GenBank/DDBJ whole genome shotgun (WGS) entry which is preliminary data.</text>
</comment>